<keyword evidence="1" id="KW-0812">Transmembrane</keyword>
<evidence type="ECO:0000313" key="2">
    <source>
        <dbReference type="EMBL" id="HIX66412.1"/>
    </source>
</evidence>
<proteinExistence type="predicted"/>
<dbReference type="Proteomes" id="UP000886800">
    <property type="component" value="Unassembled WGS sequence"/>
</dbReference>
<gene>
    <name evidence="2" type="ORF">H9736_09210</name>
</gene>
<dbReference type="Pfam" id="PF12670">
    <property type="entry name" value="DUF3792"/>
    <property type="match status" value="1"/>
</dbReference>
<dbReference type="NCBIfam" id="TIGR04086">
    <property type="entry name" value="TIGR04086_membr"/>
    <property type="match status" value="1"/>
</dbReference>
<dbReference type="AlphaFoldDB" id="A0A9D1WT50"/>
<evidence type="ECO:0000256" key="1">
    <source>
        <dbReference type="SAM" id="Phobius"/>
    </source>
</evidence>
<keyword evidence="1" id="KW-1133">Transmembrane helix</keyword>
<comment type="caution">
    <text evidence="2">The sequence shown here is derived from an EMBL/GenBank/DDBJ whole genome shotgun (WGS) entry which is preliminary data.</text>
</comment>
<sequence>MRKTEAPRLKRYLRPLALGVLLGAAVCMILLALMALAMSLGDIPQGMVSMLASVAFWVGGFAGGFFCACLSKERGLVLGFCCGAVLSVVCLLASLAVEGPGFGAAAAARFVAMLFACALGGVLGVNRRKKIR</sequence>
<feature type="transmembrane region" description="Helical" evidence="1">
    <location>
        <begin position="76"/>
        <end position="96"/>
    </location>
</feature>
<evidence type="ECO:0000313" key="3">
    <source>
        <dbReference type="Proteomes" id="UP000886800"/>
    </source>
</evidence>
<name>A0A9D1WT50_9FIRM</name>
<dbReference type="InterPro" id="IPR023804">
    <property type="entry name" value="DUF3792_TM"/>
</dbReference>
<dbReference type="EMBL" id="DXES01000193">
    <property type="protein sequence ID" value="HIX66412.1"/>
    <property type="molecule type" value="Genomic_DNA"/>
</dbReference>
<organism evidence="2 3">
    <name type="scientific">Candidatus Anaerotruncus excrementipullorum</name>
    <dbReference type="NCBI Taxonomy" id="2838465"/>
    <lineage>
        <taxon>Bacteria</taxon>
        <taxon>Bacillati</taxon>
        <taxon>Bacillota</taxon>
        <taxon>Clostridia</taxon>
        <taxon>Eubacteriales</taxon>
        <taxon>Oscillospiraceae</taxon>
        <taxon>Anaerotruncus</taxon>
    </lineage>
</organism>
<reference evidence="2" key="2">
    <citation type="submission" date="2021-04" db="EMBL/GenBank/DDBJ databases">
        <authorList>
            <person name="Gilroy R."/>
        </authorList>
    </citation>
    <scope>NUCLEOTIDE SEQUENCE</scope>
    <source>
        <strain evidence="2">CHK188-5543</strain>
    </source>
</reference>
<feature type="transmembrane region" description="Helical" evidence="1">
    <location>
        <begin position="102"/>
        <end position="125"/>
    </location>
</feature>
<protein>
    <submittedName>
        <fullName evidence="2">TIGR04086 family membrane protein</fullName>
    </submittedName>
</protein>
<reference evidence="2" key="1">
    <citation type="journal article" date="2021" name="PeerJ">
        <title>Extensive microbial diversity within the chicken gut microbiome revealed by metagenomics and culture.</title>
        <authorList>
            <person name="Gilroy R."/>
            <person name="Ravi A."/>
            <person name="Getino M."/>
            <person name="Pursley I."/>
            <person name="Horton D.L."/>
            <person name="Alikhan N.F."/>
            <person name="Baker D."/>
            <person name="Gharbi K."/>
            <person name="Hall N."/>
            <person name="Watson M."/>
            <person name="Adriaenssens E.M."/>
            <person name="Foster-Nyarko E."/>
            <person name="Jarju S."/>
            <person name="Secka A."/>
            <person name="Antonio M."/>
            <person name="Oren A."/>
            <person name="Chaudhuri R.R."/>
            <person name="La Ragione R."/>
            <person name="Hildebrand F."/>
            <person name="Pallen M.J."/>
        </authorList>
    </citation>
    <scope>NUCLEOTIDE SEQUENCE</scope>
    <source>
        <strain evidence="2">CHK188-5543</strain>
    </source>
</reference>
<accession>A0A9D1WT50</accession>
<feature type="transmembrane region" description="Helical" evidence="1">
    <location>
        <begin position="50"/>
        <end position="69"/>
    </location>
</feature>
<keyword evidence="1" id="KW-0472">Membrane</keyword>
<feature type="transmembrane region" description="Helical" evidence="1">
    <location>
        <begin position="12"/>
        <end position="38"/>
    </location>
</feature>